<comment type="caution">
    <text evidence="1">The sequence shown here is derived from an EMBL/GenBank/DDBJ whole genome shotgun (WGS) entry which is preliminary data.</text>
</comment>
<accession>A0ACB9Q047</accession>
<organism evidence="1 2">
    <name type="scientific">Bauhinia variegata</name>
    <name type="common">Purple orchid tree</name>
    <name type="synonym">Phanera variegata</name>
    <dbReference type="NCBI Taxonomy" id="167791"/>
    <lineage>
        <taxon>Eukaryota</taxon>
        <taxon>Viridiplantae</taxon>
        <taxon>Streptophyta</taxon>
        <taxon>Embryophyta</taxon>
        <taxon>Tracheophyta</taxon>
        <taxon>Spermatophyta</taxon>
        <taxon>Magnoliopsida</taxon>
        <taxon>eudicotyledons</taxon>
        <taxon>Gunneridae</taxon>
        <taxon>Pentapetalae</taxon>
        <taxon>rosids</taxon>
        <taxon>fabids</taxon>
        <taxon>Fabales</taxon>
        <taxon>Fabaceae</taxon>
        <taxon>Cercidoideae</taxon>
        <taxon>Cercideae</taxon>
        <taxon>Bauhiniinae</taxon>
        <taxon>Bauhinia</taxon>
    </lineage>
</organism>
<proteinExistence type="predicted"/>
<sequence length="122" mass="12989">MSGKANCFSKKFNLRRLSDFFFSFREIDAGEVDLLLSSETAFGDEGVASFGSSLASVRVGSFTASDLVPDEEAFFLTTLWRRNSSSSAAVISDISGGNTNGSLGELTVLCFEESSDSLVGIC</sequence>
<dbReference type="Proteomes" id="UP000828941">
    <property type="component" value="Chromosome 2"/>
</dbReference>
<reference evidence="1 2" key="1">
    <citation type="journal article" date="2022" name="DNA Res.">
        <title>Chromosomal-level genome assembly of the orchid tree Bauhinia variegata (Leguminosae; Cercidoideae) supports the allotetraploid origin hypothesis of Bauhinia.</title>
        <authorList>
            <person name="Zhong Y."/>
            <person name="Chen Y."/>
            <person name="Zheng D."/>
            <person name="Pang J."/>
            <person name="Liu Y."/>
            <person name="Luo S."/>
            <person name="Meng S."/>
            <person name="Qian L."/>
            <person name="Wei D."/>
            <person name="Dai S."/>
            <person name="Zhou R."/>
        </authorList>
    </citation>
    <scope>NUCLEOTIDE SEQUENCE [LARGE SCALE GENOMIC DNA]</scope>
    <source>
        <strain evidence="1">BV-YZ2020</strain>
    </source>
</reference>
<protein>
    <submittedName>
        <fullName evidence="1">Uncharacterized protein</fullName>
    </submittedName>
</protein>
<keyword evidence="2" id="KW-1185">Reference proteome</keyword>
<gene>
    <name evidence="1" type="ORF">L6164_003054</name>
</gene>
<name>A0ACB9Q047_BAUVA</name>
<evidence type="ECO:0000313" key="1">
    <source>
        <dbReference type="EMBL" id="KAI4354161.1"/>
    </source>
</evidence>
<evidence type="ECO:0000313" key="2">
    <source>
        <dbReference type="Proteomes" id="UP000828941"/>
    </source>
</evidence>
<dbReference type="EMBL" id="CM039427">
    <property type="protein sequence ID" value="KAI4354161.1"/>
    <property type="molecule type" value="Genomic_DNA"/>
</dbReference>